<comment type="caution">
    <text evidence="2">The sequence shown here is derived from an EMBL/GenBank/DDBJ whole genome shotgun (WGS) entry which is preliminary data.</text>
</comment>
<dbReference type="EMBL" id="JAMGBD010000002">
    <property type="protein sequence ID" value="MCL6684232.1"/>
    <property type="molecule type" value="Genomic_DNA"/>
</dbReference>
<keyword evidence="1" id="KW-0732">Signal</keyword>
<dbReference type="RefSeq" id="WP_249848655.1">
    <property type="nucleotide sequence ID" value="NZ_JAMGBD010000002.1"/>
</dbReference>
<feature type="chain" id="PRO_5046270088" evidence="1">
    <location>
        <begin position="26"/>
        <end position="120"/>
    </location>
</feature>
<sequence>MLKYIALLGAASIATMIIPTTPAMADGATVGKDACFSQVPDANGVLAGEFVNGTASVRTNRNWSTATCHFNLSPDQTPAKRTRASGFACTVANDQITFDSVVAASPGGQMSMTCRYKTTP</sequence>
<name>A0ABT0RP27_9SPHN</name>
<protein>
    <submittedName>
        <fullName evidence="2">Uncharacterized protein</fullName>
    </submittedName>
</protein>
<keyword evidence="3" id="KW-1185">Reference proteome</keyword>
<accession>A0ABT0RP27</accession>
<proteinExistence type="predicted"/>
<reference evidence="2" key="1">
    <citation type="submission" date="2022-05" db="EMBL/GenBank/DDBJ databases">
        <authorList>
            <person name="Jo J.-H."/>
            <person name="Im W.-T."/>
        </authorList>
    </citation>
    <scope>NUCLEOTIDE SEQUENCE</scope>
    <source>
        <strain evidence="2">SE158</strain>
    </source>
</reference>
<organism evidence="2 3">
    <name type="scientific">Sphingomonas alba</name>
    <dbReference type="NCBI Taxonomy" id="2908208"/>
    <lineage>
        <taxon>Bacteria</taxon>
        <taxon>Pseudomonadati</taxon>
        <taxon>Pseudomonadota</taxon>
        <taxon>Alphaproteobacteria</taxon>
        <taxon>Sphingomonadales</taxon>
        <taxon>Sphingomonadaceae</taxon>
        <taxon>Sphingomonas</taxon>
    </lineage>
</organism>
<evidence type="ECO:0000313" key="2">
    <source>
        <dbReference type="EMBL" id="MCL6684232.1"/>
    </source>
</evidence>
<evidence type="ECO:0000256" key="1">
    <source>
        <dbReference type="SAM" id="SignalP"/>
    </source>
</evidence>
<feature type="signal peptide" evidence="1">
    <location>
        <begin position="1"/>
        <end position="25"/>
    </location>
</feature>
<dbReference type="Proteomes" id="UP001165363">
    <property type="component" value="Unassembled WGS sequence"/>
</dbReference>
<gene>
    <name evidence="2" type="ORF">LZ536_10010</name>
</gene>
<evidence type="ECO:0000313" key="3">
    <source>
        <dbReference type="Proteomes" id="UP001165363"/>
    </source>
</evidence>